<evidence type="ECO:0000259" key="2">
    <source>
        <dbReference type="Pfam" id="PF07883"/>
    </source>
</evidence>
<evidence type="ECO:0000256" key="1">
    <source>
        <dbReference type="SAM" id="SignalP"/>
    </source>
</evidence>
<keyword evidence="1" id="KW-0732">Signal</keyword>
<protein>
    <recommendedName>
        <fullName evidence="2">Cupin type-2 domain-containing protein</fullName>
    </recommendedName>
</protein>
<dbReference type="Pfam" id="PF07883">
    <property type="entry name" value="Cupin_2"/>
    <property type="match status" value="1"/>
</dbReference>
<sequence>MASLLPLISDILPMVMPASAEVIRADQLQPAQSSGDGSAENRPAVVGKCGKMCASVLTVRPHSSSPIRHNSEQDAIIYAASGTARLLVKEGFEGKVYTHELGQGDFAFVPAWTEHQVQNDTDNDVVWILTQSGSHPVGAILADWGEKEVSTQA</sequence>
<name>A0A0F7ZKM0_9HYPO</name>
<organism evidence="3 4">
    <name type="scientific">Hirsutella minnesotensis 3608</name>
    <dbReference type="NCBI Taxonomy" id="1043627"/>
    <lineage>
        <taxon>Eukaryota</taxon>
        <taxon>Fungi</taxon>
        <taxon>Dikarya</taxon>
        <taxon>Ascomycota</taxon>
        <taxon>Pezizomycotina</taxon>
        <taxon>Sordariomycetes</taxon>
        <taxon>Hypocreomycetidae</taxon>
        <taxon>Hypocreales</taxon>
        <taxon>Ophiocordycipitaceae</taxon>
        <taxon>Hirsutella</taxon>
    </lineage>
</organism>
<dbReference type="OrthoDB" id="3511549at2759"/>
<proteinExistence type="predicted"/>
<keyword evidence="4" id="KW-1185">Reference proteome</keyword>
<dbReference type="InterPro" id="IPR013096">
    <property type="entry name" value="Cupin_2"/>
</dbReference>
<feature type="signal peptide" evidence="1">
    <location>
        <begin position="1"/>
        <end position="20"/>
    </location>
</feature>
<dbReference type="EMBL" id="KQ030518">
    <property type="protein sequence ID" value="KJZ75391.1"/>
    <property type="molecule type" value="Genomic_DNA"/>
</dbReference>
<feature type="chain" id="PRO_5002526004" description="Cupin type-2 domain-containing protein" evidence="1">
    <location>
        <begin position="21"/>
        <end position="153"/>
    </location>
</feature>
<accession>A0A0F7ZKM0</accession>
<evidence type="ECO:0000313" key="3">
    <source>
        <dbReference type="EMBL" id="KJZ75391.1"/>
    </source>
</evidence>
<gene>
    <name evidence="3" type="ORF">HIM_05317</name>
</gene>
<dbReference type="Proteomes" id="UP000054481">
    <property type="component" value="Unassembled WGS sequence"/>
</dbReference>
<dbReference type="CDD" id="cd02208">
    <property type="entry name" value="cupin_RmlC-like"/>
    <property type="match status" value="1"/>
</dbReference>
<dbReference type="InterPro" id="IPR014710">
    <property type="entry name" value="RmlC-like_jellyroll"/>
</dbReference>
<evidence type="ECO:0000313" key="4">
    <source>
        <dbReference type="Proteomes" id="UP000054481"/>
    </source>
</evidence>
<dbReference type="SUPFAM" id="SSF51182">
    <property type="entry name" value="RmlC-like cupins"/>
    <property type="match status" value="1"/>
</dbReference>
<dbReference type="Gene3D" id="2.60.120.10">
    <property type="entry name" value="Jelly Rolls"/>
    <property type="match status" value="1"/>
</dbReference>
<reference evidence="3 4" key="1">
    <citation type="journal article" date="2014" name="Genome Biol. Evol.">
        <title>Comparative genomics and transcriptomics analyses reveal divergent lifestyle features of nematode endoparasitic fungus Hirsutella minnesotensis.</title>
        <authorList>
            <person name="Lai Y."/>
            <person name="Liu K."/>
            <person name="Zhang X."/>
            <person name="Zhang X."/>
            <person name="Li K."/>
            <person name="Wang N."/>
            <person name="Shu C."/>
            <person name="Wu Y."/>
            <person name="Wang C."/>
            <person name="Bushley K.E."/>
            <person name="Xiang M."/>
            <person name="Liu X."/>
        </authorList>
    </citation>
    <scope>NUCLEOTIDE SEQUENCE [LARGE SCALE GENOMIC DNA]</scope>
    <source>
        <strain evidence="3 4">3608</strain>
    </source>
</reference>
<dbReference type="AlphaFoldDB" id="A0A0F7ZKM0"/>
<dbReference type="InterPro" id="IPR011051">
    <property type="entry name" value="RmlC_Cupin_sf"/>
</dbReference>
<feature type="domain" description="Cupin type-2" evidence="2">
    <location>
        <begin position="57"/>
        <end position="128"/>
    </location>
</feature>